<feature type="compositionally biased region" description="Basic and acidic residues" evidence="1">
    <location>
        <begin position="1"/>
        <end position="22"/>
    </location>
</feature>
<accession>A0A392W0X5</accession>
<feature type="non-terminal residue" evidence="2">
    <location>
        <position position="1"/>
    </location>
</feature>
<protein>
    <submittedName>
        <fullName evidence="2">Uncharacterized protein</fullName>
    </submittedName>
</protein>
<dbReference type="EMBL" id="LXQA011328244">
    <property type="protein sequence ID" value="MCI93399.1"/>
    <property type="molecule type" value="Genomic_DNA"/>
</dbReference>
<proteinExistence type="predicted"/>
<feature type="region of interest" description="Disordered" evidence="1">
    <location>
        <begin position="1"/>
        <end position="28"/>
    </location>
</feature>
<comment type="caution">
    <text evidence="2">The sequence shown here is derived from an EMBL/GenBank/DDBJ whole genome shotgun (WGS) entry which is preliminary data.</text>
</comment>
<evidence type="ECO:0000256" key="1">
    <source>
        <dbReference type="SAM" id="MobiDB-lite"/>
    </source>
</evidence>
<name>A0A392W0X5_9FABA</name>
<dbReference type="Proteomes" id="UP000265520">
    <property type="component" value="Unassembled WGS sequence"/>
</dbReference>
<keyword evidence="3" id="KW-1185">Reference proteome</keyword>
<organism evidence="2 3">
    <name type="scientific">Trifolium medium</name>
    <dbReference type="NCBI Taxonomy" id="97028"/>
    <lineage>
        <taxon>Eukaryota</taxon>
        <taxon>Viridiplantae</taxon>
        <taxon>Streptophyta</taxon>
        <taxon>Embryophyta</taxon>
        <taxon>Tracheophyta</taxon>
        <taxon>Spermatophyta</taxon>
        <taxon>Magnoliopsida</taxon>
        <taxon>eudicotyledons</taxon>
        <taxon>Gunneridae</taxon>
        <taxon>Pentapetalae</taxon>
        <taxon>rosids</taxon>
        <taxon>fabids</taxon>
        <taxon>Fabales</taxon>
        <taxon>Fabaceae</taxon>
        <taxon>Papilionoideae</taxon>
        <taxon>50 kb inversion clade</taxon>
        <taxon>NPAAA clade</taxon>
        <taxon>Hologalegina</taxon>
        <taxon>IRL clade</taxon>
        <taxon>Trifolieae</taxon>
        <taxon>Trifolium</taxon>
    </lineage>
</organism>
<evidence type="ECO:0000313" key="3">
    <source>
        <dbReference type="Proteomes" id="UP000265520"/>
    </source>
</evidence>
<dbReference type="AlphaFoldDB" id="A0A392W0X5"/>
<evidence type="ECO:0000313" key="2">
    <source>
        <dbReference type="EMBL" id="MCI93399.1"/>
    </source>
</evidence>
<sequence>KQSKKLELGFGGEKAHEKEKSPRAKVFA</sequence>
<reference evidence="2 3" key="1">
    <citation type="journal article" date="2018" name="Front. Plant Sci.">
        <title>Red Clover (Trifolium pratense) and Zigzag Clover (T. medium) - A Picture of Genomic Similarities and Differences.</title>
        <authorList>
            <person name="Dluhosova J."/>
            <person name="Istvanek J."/>
            <person name="Nedelnik J."/>
            <person name="Repkova J."/>
        </authorList>
    </citation>
    <scope>NUCLEOTIDE SEQUENCE [LARGE SCALE GENOMIC DNA]</scope>
    <source>
        <strain evidence="3">cv. 10/8</strain>
        <tissue evidence="2">Leaf</tissue>
    </source>
</reference>